<dbReference type="PROSITE" id="PS50097">
    <property type="entry name" value="BTB"/>
    <property type="match status" value="1"/>
</dbReference>
<dbReference type="AlphaFoldDB" id="A0A8B6F3G8"/>
<comment type="subcellular location">
    <subcellularLocation>
        <location evidence="1">Cytoplasm</location>
    </subcellularLocation>
</comment>
<evidence type="ECO:0000313" key="5">
    <source>
        <dbReference type="Proteomes" id="UP000596742"/>
    </source>
</evidence>
<dbReference type="GO" id="GO:0005829">
    <property type="term" value="C:cytosol"/>
    <property type="evidence" value="ECO:0007669"/>
    <property type="project" value="TreeGrafter"/>
</dbReference>
<dbReference type="PANTHER" id="PTHR45774">
    <property type="entry name" value="BTB/POZ DOMAIN-CONTAINING"/>
    <property type="match status" value="1"/>
</dbReference>
<name>A0A8B6F3G8_MYTGA</name>
<keyword evidence="2" id="KW-0963">Cytoplasm</keyword>
<comment type="caution">
    <text evidence="4">The sequence shown here is derived from an EMBL/GenBank/DDBJ whole genome shotgun (WGS) entry which is preliminary data.</text>
</comment>
<feature type="domain" description="BTB" evidence="3">
    <location>
        <begin position="30"/>
        <end position="97"/>
    </location>
</feature>
<gene>
    <name evidence="4" type="ORF">MGAL_10B014842</name>
</gene>
<protein>
    <recommendedName>
        <fullName evidence="3">BTB domain-containing protein</fullName>
    </recommendedName>
</protein>
<dbReference type="SMART" id="SM00875">
    <property type="entry name" value="BACK"/>
    <property type="match status" value="1"/>
</dbReference>
<dbReference type="Gene3D" id="2.60.120.820">
    <property type="entry name" value="PHR domain"/>
    <property type="match status" value="1"/>
</dbReference>
<dbReference type="Pfam" id="PF07707">
    <property type="entry name" value="BACK"/>
    <property type="match status" value="1"/>
</dbReference>
<evidence type="ECO:0000256" key="2">
    <source>
        <dbReference type="ARBA" id="ARBA00022490"/>
    </source>
</evidence>
<dbReference type="InterPro" id="IPR000210">
    <property type="entry name" value="BTB/POZ_dom"/>
</dbReference>
<dbReference type="Pfam" id="PF00651">
    <property type="entry name" value="BTB"/>
    <property type="match status" value="1"/>
</dbReference>
<keyword evidence="5" id="KW-1185">Reference proteome</keyword>
<evidence type="ECO:0000259" key="3">
    <source>
        <dbReference type="PROSITE" id="PS50097"/>
    </source>
</evidence>
<dbReference type="SMART" id="SM00225">
    <property type="entry name" value="BTB"/>
    <property type="match status" value="1"/>
</dbReference>
<sequence>MAKSNYSRDWQDNKSITECMMYMLKKEIMYDLIFKVGAEQSTVKVHKFMLASRSPVFYTMFEGGFPEKGEVIVPDVNLGTFKVLLKYIYSDELDLSLDNIQEVLYVAEKYMIPEMKNECAVLLSSSVETSNASLVIDIASKFHLQDLRNKGLDHIQYNAVEFLKAPNAIKMSKECMESILQLDSANCSKTEICEFFIKWASSQCEAEKITPSGENMRKIAGSLLYLVRFPLIDKTYFANEIVHTGFLTLEEVVSVFSSHYGQENEFFAESVRRVCYRKSYRVFRHSNLSSSWMLYNNKENDALQITVNKNIELKSVILYGPSGNASCNDREIVIKILNDSENEICNQKYESCTHTCALQTVVLSEPIPFNSNECFTIMVNSVKFAAYYGSNCKPECKIDDIIVTYQKSPKCNTSTNAEKGQIAGIEFNA</sequence>
<dbReference type="InterPro" id="IPR038648">
    <property type="entry name" value="PHR_sf"/>
</dbReference>
<evidence type="ECO:0000313" key="4">
    <source>
        <dbReference type="EMBL" id="VDI43596.1"/>
    </source>
</evidence>
<accession>A0A8B6F3G8</accession>
<dbReference type="InterPro" id="IPR011705">
    <property type="entry name" value="BACK"/>
</dbReference>
<dbReference type="OrthoDB" id="45365at2759"/>
<dbReference type="InterPro" id="IPR011333">
    <property type="entry name" value="SKP1/BTB/POZ_sf"/>
</dbReference>
<dbReference type="EMBL" id="UYJE01006160">
    <property type="protein sequence ID" value="VDI43596.1"/>
    <property type="molecule type" value="Genomic_DNA"/>
</dbReference>
<dbReference type="GO" id="GO:0022008">
    <property type="term" value="P:neurogenesis"/>
    <property type="evidence" value="ECO:0007669"/>
    <property type="project" value="TreeGrafter"/>
</dbReference>
<proteinExistence type="predicted"/>
<dbReference type="PANTHER" id="PTHR45774:SF3">
    <property type="entry name" value="BTB (POZ) DOMAIN-CONTAINING 2B-RELATED"/>
    <property type="match status" value="1"/>
</dbReference>
<dbReference type="SUPFAM" id="SSF54695">
    <property type="entry name" value="POZ domain"/>
    <property type="match status" value="1"/>
</dbReference>
<dbReference type="Gene3D" id="1.25.40.420">
    <property type="match status" value="1"/>
</dbReference>
<dbReference type="Pfam" id="PF08005">
    <property type="entry name" value="PHR"/>
    <property type="match status" value="1"/>
</dbReference>
<dbReference type="Gene3D" id="3.30.710.10">
    <property type="entry name" value="Potassium Channel Kv1.1, Chain A"/>
    <property type="match status" value="1"/>
</dbReference>
<dbReference type="Proteomes" id="UP000596742">
    <property type="component" value="Unassembled WGS sequence"/>
</dbReference>
<organism evidence="4 5">
    <name type="scientific">Mytilus galloprovincialis</name>
    <name type="common">Mediterranean mussel</name>
    <dbReference type="NCBI Taxonomy" id="29158"/>
    <lineage>
        <taxon>Eukaryota</taxon>
        <taxon>Metazoa</taxon>
        <taxon>Spiralia</taxon>
        <taxon>Lophotrochozoa</taxon>
        <taxon>Mollusca</taxon>
        <taxon>Bivalvia</taxon>
        <taxon>Autobranchia</taxon>
        <taxon>Pteriomorphia</taxon>
        <taxon>Mytilida</taxon>
        <taxon>Mytiloidea</taxon>
        <taxon>Mytilidae</taxon>
        <taxon>Mytilinae</taxon>
        <taxon>Mytilus</taxon>
    </lineage>
</organism>
<reference evidence="4" key="1">
    <citation type="submission" date="2018-11" db="EMBL/GenBank/DDBJ databases">
        <authorList>
            <person name="Alioto T."/>
            <person name="Alioto T."/>
        </authorList>
    </citation>
    <scope>NUCLEOTIDE SEQUENCE</scope>
</reference>
<dbReference type="InterPro" id="IPR012983">
    <property type="entry name" value="PHR"/>
</dbReference>
<evidence type="ECO:0000256" key="1">
    <source>
        <dbReference type="ARBA" id="ARBA00004496"/>
    </source>
</evidence>